<evidence type="ECO:0000313" key="16">
    <source>
        <dbReference type="EMBL" id="MFC4309146.1"/>
    </source>
</evidence>
<evidence type="ECO:0000259" key="14">
    <source>
        <dbReference type="Pfam" id="PF00593"/>
    </source>
</evidence>
<reference evidence="17" key="1">
    <citation type="journal article" date="2019" name="Int. J. Syst. Evol. Microbiol.">
        <title>The Global Catalogue of Microorganisms (GCM) 10K type strain sequencing project: providing services to taxonomists for standard genome sequencing and annotation.</title>
        <authorList>
            <consortium name="The Broad Institute Genomics Platform"/>
            <consortium name="The Broad Institute Genome Sequencing Center for Infectious Disease"/>
            <person name="Wu L."/>
            <person name="Ma J."/>
        </authorList>
    </citation>
    <scope>NUCLEOTIDE SEQUENCE [LARGE SCALE GENOMIC DNA]</scope>
    <source>
        <strain evidence="17">CGMCC 1.10759</strain>
    </source>
</reference>
<comment type="similarity">
    <text evidence="11 12">Belongs to the TonB-dependent receptor family.</text>
</comment>
<dbReference type="Pfam" id="PF00593">
    <property type="entry name" value="TonB_dep_Rec_b-barrel"/>
    <property type="match status" value="1"/>
</dbReference>
<dbReference type="SUPFAM" id="SSF56935">
    <property type="entry name" value="Porins"/>
    <property type="match status" value="1"/>
</dbReference>
<comment type="subcellular location">
    <subcellularLocation>
        <location evidence="1 11">Cell outer membrane</location>
        <topology evidence="1 11">Multi-pass membrane protein</topology>
    </subcellularLocation>
</comment>
<dbReference type="InterPro" id="IPR000531">
    <property type="entry name" value="Beta-barrel_TonB"/>
</dbReference>
<evidence type="ECO:0000256" key="8">
    <source>
        <dbReference type="ARBA" id="ARBA00023077"/>
    </source>
</evidence>
<feature type="chain" id="PRO_5046045407" evidence="13">
    <location>
        <begin position="26"/>
        <end position="703"/>
    </location>
</feature>
<organism evidence="16 17">
    <name type="scientific">Steroidobacter flavus</name>
    <dbReference type="NCBI Taxonomy" id="1842136"/>
    <lineage>
        <taxon>Bacteria</taxon>
        <taxon>Pseudomonadati</taxon>
        <taxon>Pseudomonadota</taxon>
        <taxon>Gammaproteobacteria</taxon>
        <taxon>Steroidobacterales</taxon>
        <taxon>Steroidobacteraceae</taxon>
        <taxon>Steroidobacter</taxon>
    </lineage>
</organism>
<evidence type="ECO:0000256" key="6">
    <source>
        <dbReference type="ARBA" id="ARBA00023004"/>
    </source>
</evidence>
<dbReference type="PANTHER" id="PTHR32552">
    <property type="entry name" value="FERRICHROME IRON RECEPTOR-RELATED"/>
    <property type="match status" value="1"/>
</dbReference>
<evidence type="ECO:0000256" key="3">
    <source>
        <dbReference type="ARBA" id="ARBA00022452"/>
    </source>
</evidence>
<keyword evidence="2 11" id="KW-0813">Transport</keyword>
<evidence type="ECO:0000256" key="13">
    <source>
        <dbReference type="SAM" id="SignalP"/>
    </source>
</evidence>
<dbReference type="PROSITE" id="PS52016">
    <property type="entry name" value="TONB_DEPENDENT_REC_3"/>
    <property type="match status" value="1"/>
</dbReference>
<evidence type="ECO:0000256" key="1">
    <source>
        <dbReference type="ARBA" id="ARBA00004571"/>
    </source>
</evidence>
<dbReference type="Pfam" id="PF07715">
    <property type="entry name" value="Plug"/>
    <property type="match status" value="1"/>
</dbReference>
<evidence type="ECO:0000256" key="2">
    <source>
        <dbReference type="ARBA" id="ARBA00022448"/>
    </source>
</evidence>
<dbReference type="InterPro" id="IPR012910">
    <property type="entry name" value="Plug_dom"/>
</dbReference>
<keyword evidence="17" id="KW-1185">Reference proteome</keyword>
<keyword evidence="3 11" id="KW-1134">Transmembrane beta strand</keyword>
<evidence type="ECO:0000256" key="10">
    <source>
        <dbReference type="ARBA" id="ARBA00023237"/>
    </source>
</evidence>
<feature type="signal peptide" evidence="13">
    <location>
        <begin position="1"/>
        <end position="25"/>
    </location>
</feature>
<sequence>MKSRAIGQAVIATAGVLAMPTMSFAQELEEVIVTAQKRAERLIDVPISLDVLSGEQLEQRRIETMKDLAYNVPGLTLREDGPGTYQVFIRGLANHSGTDALVGMYLDEVPLTLTGFDQVSPAVLDYQRVEILKGPQGTLYGQGSAAGTVRFISNDPKLDAFEGRFEAETYDVSGGEMGGKGSAVLNVPLVTDKLAWRFAGSYQGGGGWQDQPEAGIKDGNGTELLNVRSKLLWAPTEDFSANLMIQVNRAETKLGMGYEEPDRTVDVGPDRSKVLRPKTVDFELYNLTLNYDAGFAKLISATSYIDFDHHLPFTYIPRQGNLSYGYTEGNDDRAILAEQFSQEVRLASSGGPFEWTVGAFYRDLDYRNPVTYEYEYTTDGSLYEGGGIFVGDLYYFSHQTARSYSLFADGSYSFGEHWTVGTGVRYFEDKKTSLIEYSPGAGTEVEATFHSVDPRAYVRFKPNDDTTLYLNFAKGFRSGGFNQEPFAPYEPEKVFTYELGVKGSVGDGLVQYDFAGFLTNYEDMIRRRMTVIDGAFLSESRNIGKVRVKGVEAGLTLQPADGLSFYVNGAWLDSEMIETDPGDQVNVVGDSSDYTPKFSWSLGGRYEFTALADLPAFVSLDYNHRDEVAYIDRSSFLPQYLPQWSDAIDLVNVRAGVTVKRVDLEVFVDNVTNQNKWADPYYAWANADRTRPRMIGIKAGYSF</sequence>
<keyword evidence="10 11" id="KW-0998">Cell outer membrane</keyword>
<dbReference type="InterPro" id="IPR039426">
    <property type="entry name" value="TonB-dep_rcpt-like"/>
</dbReference>
<gene>
    <name evidence="16" type="ORF">ACFPN2_08650</name>
</gene>
<dbReference type="EMBL" id="JBHSDU010000003">
    <property type="protein sequence ID" value="MFC4309146.1"/>
    <property type="molecule type" value="Genomic_DNA"/>
</dbReference>
<evidence type="ECO:0000256" key="7">
    <source>
        <dbReference type="ARBA" id="ARBA00023065"/>
    </source>
</evidence>
<evidence type="ECO:0000256" key="12">
    <source>
        <dbReference type="RuleBase" id="RU003357"/>
    </source>
</evidence>
<keyword evidence="9 11" id="KW-0472">Membrane</keyword>
<keyword evidence="7" id="KW-0406">Ion transport</keyword>
<keyword evidence="13" id="KW-0732">Signal</keyword>
<keyword evidence="6" id="KW-0408">Iron</keyword>
<evidence type="ECO:0000256" key="5">
    <source>
        <dbReference type="ARBA" id="ARBA00022692"/>
    </source>
</evidence>
<dbReference type="PANTHER" id="PTHR32552:SF81">
    <property type="entry name" value="TONB-DEPENDENT OUTER MEMBRANE RECEPTOR"/>
    <property type="match status" value="1"/>
</dbReference>
<keyword evidence="5 11" id="KW-0812">Transmembrane</keyword>
<evidence type="ECO:0000259" key="15">
    <source>
        <dbReference type="Pfam" id="PF07715"/>
    </source>
</evidence>
<proteinExistence type="inferred from homology"/>
<keyword evidence="8 12" id="KW-0798">TonB box</keyword>
<evidence type="ECO:0000256" key="4">
    <source>
        <dbReference type="ARBA" id="ARBA00022496"/>
    </source>
</evidence>
<dbReference type="Proteomes" id="UP001595904">
    <property type="component" value="Unassembled WGS sequence"/>
</dbReference>
<keyword evidence="16" id="KW-0675">Receptor</keyword>
<dbReference type="RefSeq" id="WP_380596209.1">
    <property type="nucleotide sequence ID" value="NZ_JBHSDU010000003.1"/>
</dbReference>
<feature type="domain" description="TonB-dependent receptor-like beta-barrel" evidence="14">
    <location>
        <begin position="278"/>
        <end position="671"/>
    </location>
</feature>
<evidence type="ECO:0000313" key="17">
    <source>
        <dbReference type="Proteomes" id="UP001595904"/>
    </source>
</evidence>
<evidence type="ECO:0000256" key="11">
    <source>
        <dbReference type="PROSITE-ProRule" id="PRU01360"/>
    </source>
</evidence>
<keyword evidence="4" id="KW-0410">Iron transport</keyword>
<evidence type="ECO:0000256" key="9">
    <source>
        <dbReference type="ARBA" id="ARBA00023136"/>
    </source>
</evidence>
<protein>
    <submittedName>
        <fullName evidence="16">TonB-dependent receptor</fullName>
    </submittedName>
</protein>
<dbReference type="Gene3D" id="2.40.170.20">
    <property type="entry name" value="TonB-dependent receptor, beta-barrel domain"/>
    <property type="match status" value="1"/>
</dbReference>
<feature type="domain" description="TonB-dependent receptor plug" evidence="15">
    <location>
        <begin position="42"/>
        <end position="148"/>
    </location>
</feature>
<dbReference type="CDD" id="cd01347">
    <property type="entry name" value="ligand_gated_channel"/>
    <property type="match status" value="1"/>
</dbReference>
<comment type="caution">
    <text evidence="16">The sequence shown here is derived from an EMBL/GenBank/DDBJ whole genome shotgun (WGS) entry which is preliminary data.</text>
</comment>
<accession>A0ABV8SNY7</accession>
<dbReference type="InterPro" id="IPR036942">
    <property type="entry name" value="Beta-barrel_TonB_sf"/>
</dbReference>
<name>A0ABV8SNY7_9GAMM</name>